<protein>
    <submittedName>
        <fullName evidence="1">Uncharacterized protein</fullName>
    </submittedName>
</protein>
<feature type="non-terminal residue" evidence="1">
    <location>
        <position position="1"/>
    </location>
</feature>
<organism evidence="1 2">
    <name type="scientific">Eragrostis curvula</name>
    <name type="common">weeping love grass</name>
    <dbReference type="NCBI Taxonomy" id="38414"/>
    <lineage>
        <taxon>Eukaryota</taxon>
        <taxon>Viridiplantae</taxon>
        <taxon>Streptophyta</taxon>
        <taxon>Embryophyta</taxon>
        <taxon>Tracheophyta</taxon>
        <taxon>Spermatophyta</taxon>
        <taxon>Magnoliopsida</taxon>
        <taxon>Liliopsida</taxon>
        <taxon>Poales</taxon>
        <taxon>Poaceae</taxon>
        <taxon>PACMAD clade</taxon>
        <taxon>Chloridoideae</taxon>
        <taxon>Eragrostideae</taxon>
        <taxon>Eragrostidinae</taxon>
        <taxon>Eragrostis</taxon>
    </lineage>
</organism>
<sequence>MGVPAAPISGSGSGHGTGVATRLRRQYPGLYLAVGLPTRAAPLAVQAAPEPLPPLAFQLDFSGLALFGGFGLALEAEPLLVAAAQQLGLGPAHARGLAVRPAGRGELLLLLSSRAAAAPRVVPPRRFLLAVAAASCCCCSSPSLRAAAAPRRRCELLLLLSSRAAAASLLASCCCSSRRSSSSLPPRRRGGELLLLLLAVAAPSALRSFASAPAGPRLGPSTPTRTAVDARDSATPLEVAEVTPSASIAGTVEEADNCCFVKHPVPVIKLAAAAASSRF</sequence>
<comment type="caution">
    <text evidence="1">The sequence shown here is derived from an EMBL/GenBank/DDBJ whole genome shotgun (WGS) entry which is preliminary data.</text>
</comment>
<evidence type="ECO:0000313" key="2">
    <source>
        <dbReference type="Proteomes" id="UP000324897"/>
    </source>
</evidence>
<gene>
    <name evidence="1" type="ORF">EJB05_33701</name>
</gene>
<accession>A0A5J9U1T6</accession>
<name>A0A5J9U1T6_9POAL</name>
<dbReference type="AlphaFoldDB" id="A0A5J9U1T6"/>
<reference evidence="1 2" key="1">
    <citation type="journal article" date="2019" name="Sci. Rep.">
        <title>A high-quality genome of Eragrostis curvula grass provides insights into Poaceae evolution and supports new strategies to enhance forage quality.</title>
        <authorList>
            <person name="Carballo J."/>
            <person name="Santos B.A.C.M."/>
            <person name="Zappacosta D."/>
            <person name="Garbus I."/>
            <person name="Selva J.P."/>
            <person name="Gallo C.A."/>
            <person name="Diaz A."/>
            <person name="Albertini E."/>
            <person name="Caccamo M."/>
            <person name="Echenique V."/>
        </authorList>
    </citation>
    <scope>NUCLEOTIDE SEQUENCE [LARGE SCALE GENOMIC DNA]</scope>
    <source>
        <strain evidence="2">cv. Victoria</strain>
        <tissue evidence="1">Leaf</tissue>
    </source>
</reference>
<keyword evidence="2" id="KW-1185">Reference proteome</keyword>
<dbReference type="Proteomes" id="UP000324897">
    <property type="component" value="Chromosome 7"/>
</dbReference>
<evidence type="ECO:0000313" key="1">
    <source>
        <dbReference type="EMBL" id="TVU17653.1"/>
    </source>
</evidence>
<dbReference type="EMBL" id="RWGY01000029">
    <property type="protein sequence ID" value="TVU17653.1"/>
    <property type="molecule type" value="Genomic_DNA"/>
</dbReference>
<proteinExistence type="predicted"/>
<dbReference type="Gramene" id="TVU17653">
    <property type="protein sequence ID" value="TVU17653"/>
    <property type="gene ID" value="EJB05_33701"/>
</dbReference>